<gene>
    <name evidence="1" type="ORF">CAMGR0001_1163</name>
</gene>
<comment type="caution">
    <text evidence="1">The sequence shown here is derived from an EMBL/GenBank/DDBJ whole genome shotgun (WGS) entry which is preliminary data.</text>
</comment>
<organism evidence="1 2">
    <name type="scientific">Campylobacter gracilis RM3268</name>
    <dbReference type="NCBI Taxonomy" id="553220"/>
    <lineage>
        <taxon>Bacteria</taxon>
        <taxon>Pseudomonadati</taxon>
        <taxon>Campylobacterota</taxon>
        <taxon>Epsilonproteobacteria</taxon>
        <taxon>Campylobacterales</taxon>
        <taxon>Campylobacteraceae</taxon>
        <taxon>Campylobacter</taxon>
    </lineage>
</organism>
<dbReference type="AlphaFoldDB" id="C8PIW4"/>
<proteinExistence type="predicted"/>
<dbReference type="PROSITE" id="PS51257">
    <property type="entry name" value="PROKAR_LIPOPROTEIN"/>
    <property type="match status" value="1"/>
</dbReference>
<dbReference type="EMBL" id="ACYG01000027">
    <property type="protein sequence ID" value="EEV16869.1"/>
    <property type="molecule type" value="Genomic_DNA"/>
</dbReference>
<keyword evidence="2" id="KW-1185">Reference proteome</keyword>
<reference evidence="1 2" key="1">
    <citation type="submission" date="2009-07" db="EMBL/GenBank/DDBJ databases">
        <authorList>
            <person name="Madupu R."/>
            <person name="Sebastian Y."/>
            <person name="Durkin A.S."/>
            <person name="Torralba M."/>
            <person name="Methe B."/>
            <person name="Sutton G.G."/>
            <person name="Strausberg R.L."/>
            <person name="Nelson K.E."/>
        </authorList>
    </citation>
    <scope>NUCLEOTIDE SEQUENCE [LARGE SCALE GENOMIC DNA]</scope>
    <source>
        <strain evidence="1 2">RM3268</strain>
    </source>
</reference>
<evidence type="ECO:0000313" key="1">
    <source>
        <dbReference type="EMBL" id="EEV16869.1"/>
    </source>
</evidence>
<protein>
    <submittedName>
        <fullName evidence="1">Uncharacterized protein</fullName>
    </submittedName>
</protein>
<dbReference type="Proteomes" id="UP000005709">
    <property type="component" value="Unassembled WGS sequence"/>
</dbReference>
<name>C8PIW4_9BACT</name>
<accession>C8PIW4</accession>
<evidence type="ECO:0000313" key="2">
    <source>
        <dbReference type="Proteomes" id="UP000005709"/>
    </source>
</evidence>
<sequence>MLVSRICVFKILKISARSARLKFQIHAMFASACCTKFKSPK</sequence>